<keyword evidence="1" id="KW-1133">Transmembrane helix</keyword>
<evidence type="ECO:0000313" key="2">
    <source>
        <dbReference type="EMBL" id="KEO91657.1"/>
    </source>
</evidence>
<dbReference type="Proteomes" id="UP000027647">
    <property type="component" value="Unassembled WGS sequence"/>
</dbReference>
<proteinExistence type="predicted"/>
<dbReference type="AlphaFoldDB" id="A0A074N192"/>
<organism evidence="2 3">
    <name type="scientific">Erythrobacter longus</name>
    <dbReference type="NCBI Taxonomy" id="1044"/>
    <lineage>
        <taxon>Bacteria</taxon>
        <taxon>Pseudomonadati</taxon>
        <taxon>Pseudomonadota</taxon>
        <taxon>Alphaproteobacteria</taxon>
        <taxon>Sphingomonadales</taxon>
        <taxon>Erythrobacteraceae</taxon>
        <taxon>Erythrobacter/Porphyrobacter group</taxon>
        <taxon>Erythrobacter</taxon>
    </lineage>
</organism>
<feature type="transmembrane region" description="Helical" evidence="1">
    <location>
        <begin position="12"/>
        <end position="30"/>
    </location>
</feature>
<keyword evidence="3" id="KW-1185">Reference proteome</keyword>
<reference evidence="2 3" key="1">
    <citation type="submission" date="2014-04" db="EMBL/GenBank/DDBJ databases">
        <title>A comprehensive comparison of genomes of Erythrobacter spp. strains.</title>
        <authorList>
            <person name="Zheng Q."/>
        </authorList>
    </citation>
    <scope>NUCLEOTIDE SEQUENCE [LARGE SCALE GENOMIC DNA]</scope>
    <source>
        <strain evidence="2 3">DSM 6997</strain>
    </source>
</reference>
<name>A0A074N192_ERYLO</name>
<accession>A0A074N192</accession>
<sequence length="154" mass="16928">MNGGSQDVWIYAAATPVLVAAIWFVVTALLPKLTGWAVLEEHYPDRDEAAIQTLRFNGFYLGKEKLGVSYRGCVTFEVCKRGLRVRIWKLFAPLSSPIFIRWDGLVVEEAKVFAMSGARMKLGPGGTYWMTIASGTARRIVEASAGAFTVPKPA</sequence>
<dbReference type="EMBL" id="JMIW01000001">
    <property type="protein sequence ID" value="KEO91657.1"/>
    <property type="molecule type" value="Genomic_DNA"/>
</dbReference>
<protein>
    <submittedName>
        <fullName evidence="2">Uncharacterized protein</fullName>
    </submittedName>
</protein>
<keyword evidence="1" id="KW-0472">Membrane</keyword>
<keyword evidence="1" id="KW-0812">Transmembrane</keyword>
<dbReference type="OrthoDB" id="7566559at2"/>
<gene>
    <name evidence="2" type="ORF">EH31_03010</name>
</gene>
<comment type="caution">
    <text evidence="2">The sequence shown here is derived from an EMBL/GenBank/DDBJ whole genome shotgun (WGS) entry which is preliminary data.</text>
</comment>
<dbReference type="STRING" id="1044.EH31_03010"/>
<evidence type="ECO:0000313" key="3">
    <source>
        <dbReference type="Proteomes" id="UP000027647"/>
    </source>
</evidence>
<evidence type="ECO:0000256" key="1">
    <source>
        <dbReference type="SAM" id="Phobius"/>
    </source>
</evidence>
<dbReference type="RefSeq" id="WP_034957967.1">
    <property type="nucleotide sequence ID" value="NZ_JMIW01000001.1"/>
</dbReference>